<evidence type="ECO:0000256" key="1">
    <source>
        <dbReference type="ARBA" id="ARBA00022679"/>
    </source>
</evidence>
<reference evidence="4 5" key="1">
    <citation type="submission" date="2018-08" db="EMBL/GenBank/DDBJ databases">
        <title>Actinomadura spongicola sp. nov., isolated from marine sponge Leucetta chagosensis.</title>
        <authorList>
            <person name="Li L."/>
            <person name="Lin H.W."/>
        </authorList>
    </citation>
    <scope>NUCLEOTIDE SEQUENCE [LARGE SCALE GENOMIC DNA]</scope>
    <source>
        <strain evidence="4 5">LHW52907</strain>
    </source>
</reference>
<gene>
    <name evidence="4" type="ORF">D0T12_15055</name>
</gene>
<keyword evidence="1 4" id="KW-0808">Transferase</keyword>
<feature type="region of interest" description="Disordered" evidence="2">
    <location>
        <begin position="367"/>
        <end position="395"/>
    </location>
</feature>
<evidence type="ECO:0000256" key="2">
    <source>
        <dbReference type="SAM" id="MobiDB-lite"/>
    </source>
</evidence>
<dbReference type="InterPro" id="IPR001296">
    <property type="entry name" value="Glyco_trans_1"/>
</dbReference>
<dbReference type="PANTHER" id="PTHR45947">
    <property type="entry name" value="SULFOQUINOVOSYL TRANSFERASE SQD2"/>
    <property type="match status" value="1"/>
</dbReference>
<name>A0A372GJ08_9ACTN</name>
<dbReference type="Gene3D" id="3.40.50.2000">
    <property type="entry name" value="Glycogen Phosphorylase B"/>
    <property type="match status" value="2"/>
</dbReference>
<keyword evidence="5" id="KW-1185">Reference proteome</keyword>
<proteinExistence type="predicted"/>
<evidence type="ECO:0000259" key="3">
    <source>
        <dbReference type="Pfam" id="PF00534"/>
    </source>
</evidence>
<comment type="caution">
    <text evidence="4">The sequence shown here is derived from an EMBL/GenBank/DDBJ whole genome shotgun (WGS) entry which is preliminary data.</text>
</comment>
<dbReference type="Proteomes" id="UP000262882">
    <property type="component" value="Unassembled WGS sequence"/>
</dbReference>
<dbReference type="AlphaFoldDB" id="A0A372GJ08"/>
<dbReference type="CDD" id="cd03801">
    <property type="entry name" value="GT4_PimA-like"/>
    <property type="match status" value="1"/>
</dbReference>
<dbReference type="InterPro" id="IPR050194">
    <property type="entry name" value="Glycosyltransferase_grp1"/>
</dbReference>
<feature type="compositionally biased region" description="Basic and acidic residues" evidence="2">
    <location>
        <begin position="371"/>
        <end position="381"/>
    </location>
</feature>
<dbReference type="GO" id="GO:1901137">
    <property type="term" value="P:carbohydrate derivative biosynthetic process"/>
    <property type="evidence" value="ECO:0007669"/>
    <property type="project" value="UniProtKB-ARBA"/>
</dbReference>
<dbReference type="Pfam" id="PF00534">
    <property type="entry name" value="Glycos_transf_1"/>
    <property type="match status" value="1"/>
</dbReference>
<evidence type="ECO:0000313" key="5">
    <source>
        <dbReference type="Proteomes" id="UP000262882"/>
    </source>
</evidence>
<organism evidence="4 5">
    <name type="scientific">Actinomadura spongiicola</name>
    <dbReference type="NCBI Taxonomy" id="2303421"/>
    <lineage>
        <taxon>Bacteria</taxon>
        <taxon>Bacillati</taxon>
        <taxon>Actinomycetota</taxon>
        <taxon>Actinomycetes</taxon>
        <taxon>Streptosporangiales</taxon>
        <taxon>Thermomonosporaceae</taxon>
        <taxon>Actinomadura</taxon>
    </lineage>
</organism>
<dbReference type="OrthoDB" id="9808602at2"/>
<dbReference type="SUPFAM" id="SSF53756">
    <property type="entry name" value="UDP-Glycosyltransferase/glycogen phosphorylase"/>
    <property type="match status" value="1"/>
</dbReference>
<dbReference type="PANTHER" id="PTHR45947:SF3">
    <property type="entry name" value="SULFOQUINOVOSYL TRANSFERASE SQD2"/>
    <property type="match status" value="1"/>
</dbReference>
<dbReference type="EMBL" id="QVNQ01000004">
    <property type="protein sequence ID" value="RFS85109.1"/>
    <property type="molecule type" value="Genomic_DNA"/>
</dbReference>
<feature type="domain" description="Glycosyl transferase family 1" evidence="3">
    <location>
        <begin position="183"/>
        <end position="346"/>
    </location>
</feature>
<accession>A0A372GJ08</accession>
<evidence type="ECO:0000313" key="4">
    <source>
        <dbReference type="EMBL" id="RFS85109.1"/>
    </source>
</evidence>
<dbReference type="GO" id="GO:0016758">
    <property type="term" value="F:hexosyltransferase activity"/>
    <property type="evidence" value="ECO:0007669"/>
    <property type="project" value="TreeGrafter"/>
</dbReference>
<sequence>MPRTLVMTGHFPPEPGGVQTFTWELVRRLPADRLLVVAPAWPGAARFDAGLEFPVVRRHCYLLFRGLRRLAARHGAEACWIPAVAPFAMYAPLVRAAGVRRLIGSTHGQEIGWFRAWPTRAALRAVAPAFDALTFLTARTRGEMAAVLGDRTRLVQLAGAVDPLRFRPGLDGGAVRRRHGLGPGPVVLSVSRLVRRKGHDRLLDAWPDVVRRHPEARLMIVGDGPTRAHLTDRAAREAPGTVTITGAVSAADLPRYYAAADVFVLPCRDERRGLQVEGLGLSVLEASSAGLPVVVGRSGGSPESVLDGRTGHLVDATRADGLARVLNDLLADSARARRMGDEGRRWVRETWCWDRAAARLAALLRGAPVDPPDRRDTRSQDAVRGVEPAWDSRSN</sequence>
<protein>
    <submittedName>
        <fullName evidence="4">Glycosyltransferase family 1 protein</fullName>
    </submittedName>
</protein>